<name>A0A2H0UMU5_9BACT</name>
<dbReference type="Gene3D" id="2.170.16.10">
    <property type="entry name" value="Hedgehog/Intein (Hint) domain"/>
    <property type="match status" value="1"/>
</dbReference>
<dbReference type="Pfam" id="PF14890">
    <property type="entry name" value="Intein_splicing"/>
    <property type="match status" value="1"/>
</dbReference>
<evidence type="ECO:0000256" key="3">
    <source>
        <dbReference type="ARBA" id="ARBA00012895"/>
    </source>
</evidence>
<dbReference type="SMART" id="SM00306">
    <property type="entry name" value="HintN"/>
    <property type="match status" value="1"/>
</dbReference>
<dbReference type="InterPro" id="IPR036844">
    <property type="entry name" value="Hint_dom_sf"/>
</dbReference>
<comment type="caution">
    <text evidence="11">The sequence shown here is derived from an EMBL/GenBank/DDBJ whole genome shotgun (WGS) entry which is preliminary data.</text>
</comment>
<dbReference type="PRINTS" id="PR00379">
    <property type="entry name" value="INTEIN"/>
</dbReference>
<dbReference type="Gene3D" id="2.120.10.90">
    <property type="entry name" value="DNA gyrase/topoisomerase IV, subunit A, C-terminal"/>
    <property type="match status" value="1"/>
</dbReference>
<dbReference type="PANTHER" id="PTHR43493">
    <property type="entry name" value="DNA GYRASE/TOPOISOMERASE SUBUNIT A"/>
    <property type="match status" value="1"/>
</dbReference>
<evidence type="ECO:0000256" key="4">
    <source>
        <dbReference type="ARBA" id="ARBA00023029"/>
    </source>
</evidence>
<dbReference type="InterPro" id="IPR006142">
    <property type="entry name" value="INTEIN"/>
</dbReference>
<comment type="catalytic activity">
    <reaction evidence="1">
        <text>ATP-dependent breakage, passage and rejoining of double-stranded DNA.</text>
        <dbReference type="EC" id="5.6.2.2"/>
    </reaction>
</comment>
<dbReference type="InterPro" id="IPR013758">
    <property type="entry name" value="Topo_IIA_A/C_ab"/>
</dbReference>
<accession>A0A2H0UMU5</accession>
<keyword evidence="9" id="KW-0175">Coiled coil</keyword>
<dbReference type="SUPFAM" id="SSF56719">
    <property type="entry name" value="Type II DNA topoisomerase"/>
    <property type="match status" value="2"/>
</dbReference>
<evidence type="ECO:0000256" key="7">
    <source>
        <dbReference type="ARBA" id="ARBA00063644"/>
    </source>
</evidence>
<organism evidence="11 12">
    <name type="scientific">Candidatus Harrisonbacteria bacterium CG10_big_fil_rev_8_21_14_0_10_45_28</name>
    <dbReference type="NCBI Taxonomy" id="1974586"/>
    <lineage>
        <taxon>Bacteria</taxon>
        <taxon>Candidatus Harrisoniibacteriota</taxon>
    </lineage>
</organism>
<dbReference type="FunFam" id="1.10.268.10:FF:000001">
    <property type="entry name" value="DNA gyrase subunit A"/>
    <property type="match status" value="1"/>
</dbReference>
<dbReference type="InterPro" id="IPR002205">
    <property type="entry name" value="Topo_IIA_dom_A"/>
</dbReference>
<dbReference type="Gene3D" id="1.10.268.10">
    <property type="entry name" value="Topoisomerase, domain 3"/>
    <property type="match status" value="1"/>
</dbReference>
<dbReference type="InterPro" id="IPR050220">
    <property type="entry name" value="Type_II_DNA_Topoisomerases"/>
</dbReference>
<dbReference type="SUPFAM" id="SSF101904">
    <property type="entry name" value="GyrA/ParC C-terminal domain-like"/>
    <property type="match status" value="1"/>
</dbReference>
<dbReference type="PROSITE" id="PS52040">
    <property type="entry name" value="TOPO_IIA"/>
    <property type="match status" value="1"/>
</dbReference>
<dbReference type="Pfam" id="PF00521">
    <property type="entry name" value="DNA_topoisoIV"/>
    <property type="match status" value="2"/>
</dbReference>
<dbReference type="Pfam" id="PF03989">
    <property type="entry name" value="DNA_gyraseA_C"/>
    <property type="match status" value="6"/>
</dbReference>
<dbReference type="EMBL" id="PFBC01000048">
    <property type="protein sequence ID" value="PIR87742.1"/>
    <property type="molecule type" value="Genomic_DNA"/>
</dbReference>
<evidence type="ECO:0000313" key="12">
    <source>
        <dbReference type="Proteomes" id="UP000230903"/>
    </source>
</evidence>
<protein>
    <recommendedName>
        <fullName evidence="3">DNA topoisomerase (ATP-hydrolyzing)</fullName>
        <ecNumber evidence="3">5.6.2.2</ecNumber>
    </recommendedName>
</protein>
<dbReference type="Gene3D" id="3.90.199.10">
    <property type="entry name" value="Topoisomerase II, domain 5"/>
    <property type="match status" value="2"/>
</dbReference>
<evidence type="ECO:0000256" key="2">
    <source>
        <dbReference type="ARBA" id="ARBA00008263"/>
    </source>
</evidence>
<proteinExistence type="inferred from homology"/>
<dbReference type="CDD" id="cd00187">
    <property type="entry name" value="TOP4c"/>
    <property type="match status" value="1"/>
</dbReference>
<feature type="domain" description="Topo IIA-type catalytic" evidence="10">
    <location>
        <begin position="1"/>
        <end position="904"/>
    </location>
</feature>
<evidence type="ECO:0000256" key="5">
    <source>
        <dbReference type="ARBA" id="ARBA00023125"/>
    </source>
</evidence>
<dbReference type="NCBIfam" id="TIGR01443">
    <property type="entry name" value="intein_Cterm"/>
    <property type="match status" value="1"/>
</dbReference>
<comment type="subunit">
    <text evidence="7">Heterotetramer composed of ParC and ParE.</text>
</comment>
<dbReference type="GO" id="GO:0003677">
    <property type="term" value="F:DNA binding"/>
    <property type="evidence" value="ECO:0007669"/>
    <property type="project" value="UniProtKB-UniRule"/>
</dbReference>
<dbReference type="GO" id="GO:0005737">
    <property type="term" value="C:cytoplasm"/>
    <property type="evidence" value="ECO:0007669"/>
    <property type="project" value="TreeGrafter"/>
</dbReference>
<dbReference type="FunFam" id="3.30.1360.40:FF:000002">
    <property type="entry name" value="DNA gyrase subunit A"/>
    <property type="match status" value="1"/>
</dbReference>
<gene>
    <name evidence="11" type="ORF">COU10_03030</name>
</gene>
<dbReference type="InterPro" id="IPR006141">
    <property type="entry name" value="Intein_N"/>
</dbReference>
<dbReference type="GO" id="GO:0003918">
    <property type="term" value="F:DNA topoisomerase type II (double strand cut, ATP-hydrolyzing) activity"/>
    <property type="evidence" value="ECO:0007669"/>
    <property type="project" value="UniProtKB-EC"/>
</dbReference>
<dbReference type="GO" id="GO:0016539">
    <property type="term" value="P:intein-mediated protein splicing"/>
    <property type="evidence" value="ECO:0007669"/>
    <property type="project" value="InterPro"/>
</dbReference>
<keyword evidence="4" id="KW-0799">Topoisomerase</keyword>
<sequence length="1218" mass="138101">MHRRILYAMHELNLTPGGKTRKSAKITGEVMGNFHPHGDAAIYESMVKMTQEFSMRYPLVIGQGNFGCFTKDTKVRLVDGRSLTFGELVKEDAQGKKNYTFTIKDGKVAVALIEKPRLTRESAEIMKVILDNGAEIRCTPNHKFLLKSGEYREAKDLGPGLSLMPLYERLSNENDSKVSQMNGYQMVLQPKAKKWTFVHHLADSYNVALKKYTAKAGRVRHHIDFNKLNNSPDNIRRMHWSDHWNLHSDLTKTRHANDPEYVAKLASGRKAFWSDVSNRKKYSERMAKRNVKNWQKPEYQEQMKKTLSTANLEYVKSHPEVREERSKRLTRTLKRLWQSPQYQEQMRTNITKGNKNHTNKGSARKEHVVLKGALLARPRPPQRAGYWTFVPTALGRNVHQRWPFRILACRNNLTGKRKFDAVCSEILRSGERLSPDAYEKARMTIYPYGHATLWENGLERYYSGDVSRVQAELVANHKVKKVVFLKQRRDVYDLTISGTHNFSLEAGVFVHNSIDGDNAAAPRYTEAKMSKISTEMLRDIDSETVDWRPNYEGTRLEPIVLPASVPNLLLNGTLGIAVGMATNIPPHNLSELIDATVYLADNPKATAEDLMEFIKGPDFPTGGVIYNRKDVLEAYTTGKGAITMRGVAEIKEKDKGRGHFIEITEIPYQVNKSSLIMRMAELVQEKKIDGIKNIIDQSDKRGLSISIELKNDAVPQKVLNRLFKYTDMQKNFNVNTVALTDRGMQPQLMSMKEILAAFVTHRQEVVRRRAEYDLKKAKERAHILEGLSKALHSIDKVIATIKKSKSRDDARVNLMKQFRLTEIQTNAILDMRLSTLAALERQRIEDELAEKKKLIAELESLLQSEKKILGVIKTELKEIKEKYGDARRTRVVAGGLTDFAEEDLIKEEETMITLSQGGYIKRVNPDSFKSQHRGGKGLIGSDVNEEDFLTEVIYANTHDNILFFTDRGRVFQTKVYEIPEASRTAKGKPIHNFLEIPVEEKVNAVVTYPKTLDKKSTQFLVMATEGGVIKKTPLTDFDNVRRTGIIAIKLRNDDSLHWVKLSTGKDEVILTTMEGQAIRFKESDARPMGRATAGVTAIKLKGKDKVSSMNVIKAETDIKRTRLLVVMEKGYGKQTPINQYKIQKRSGSGILTANVTDKTGKVIDAYLVNEEEEILALSAKGQVIRTEIISVRTAGRATQGVKIMNLKPGDKLVGIICF</sequence>
<evidence type="ECO:0000256" key="8">
    <source>
        <dbReference type="PROSITE-ProRule" id="PRU01384"/>
    </source>
</evidence>
<dbReference type="FunFam" id="2.120.10.90:FF:000005">
    <property type="entry name" value="DNA topoisomerase 4 subunit A"/>
    <property type="match status" value="1"/>
</dbReference>
<dbReference type="GO" id="GO:0009330">
    <property type="term" value="C:DNA topoisomerase type II (double strand cut, ATP-hydrolyzing) complex"/>
    <property type="evidence" value="ECO:0007669"/>
    <property type="project" value="TreeGrafter"/>
</dbReference>
<dbReference type="EC" id="5.6.2.2" evidence="3"/>
<dbReference type="PROSITE" id="PS50818">
    <property type="entry name" value="INTEIN_C_TER"/>
    <property type="match status" value="1"/>
</dbReference>
<comment type="caution">
    <text evidence="8">Lacks conserved residue(s) required for the propagation of feature annotation.</text>
</comment>
<dbReference type="AlphaFoldDB" id="A0A2H0UMU5"/>
<evidence type="ECO:0000259" key="10">
    <source>
        <dbReference type="PROSITE" id="PS52040"/>
    </source>
</evidence>
<evidence type="ECO:0000256" key="1">
    <source>
        <dbReference type="ARBA" id="ARBA00000185"/>
    </source>
</evidence>
<comment type="similarity">
    <text evidence="2">Belongs to the type II topoisomerase GyrA/ParC subunit family.</text>
</comment>
<dbReference type="PANTHER" id="PTHR43493:SF5">
    <property type="entry name" value="DNA GYRASE SUBUNIT A, CHLOROPLASTIC_MITOCHONDRIAL"/>
    <property type="match status" value="1"/>
</dbReference>
<dbReference type="Gene3D" id="3.30.1360.40">
    <property type="match status" value="1"/>
</dbReference>
<feature type="coiled-coil region" evidence="9">
    <location>
        <begin position="837"/>
        <end position="868"/>
    </location>
</feature>
<dbReference type="InterPro" id="IPR006691">
    <property type="entry name" value="GyrA/parC_rep"/>
</dbReference>
<dbReference type="SMART" id="SM00434">
    <property type="entry name" value="TOP4c"/>
    <property type="match status" value="1"/>
</dbReference>
<dbReference type="InterPro" id="IPR013760">
    <property type="entry name" value="Topo_IIA-like_dom_sf"/>
</dbReference>
<dbReference type="GO" id="GO:0006265">
    <property type="term" value="P:DNA topological change"/>
    <property type="evidence" value="ECO:0007669"/>
    <property type="project" value="InterPro"/>
</dbReference>
<dbReference type="CDD" id="cd00081">
    <property type="entry name" value="Hint"/>
    <property type="match status" value="1"/>
</dbReference>
<dbReference type="SUPFAM" id="SSF51294">
    <property type="entry name" value="Hedgehog/intein (Hint) domain"/>
    <property type="match status" value="1"/>
</dbReference>
<keyword evidence="5 8" id="KW-0238">DNA-binding</keyword>
<dbReference type="InterPro" id="IPR003587">
    <property type="entry name" value="Hint_dom_N"/>
</dbReference>
<evidence type="ECO:0000256" key="9">
    <source>
        <dbReference type="SAM" id="Coils"/>
    </source>
</evidence>
<reference evidence="12" key="1">
    <citation type="submission" date="2017-09" db="EMBL/GenBank/DDBJ databases">
        <title>Depth-based differentiation of microbial function through sediment-hosted aquifers and enrichment of novel symbionts in the deep terrestrial subsurface.</title>
        <authorList>
            <person name="Probst A.J."/>
            <person name="Ladd B."/>
            <person name="Jarett J.K."/>
            <person name="Geller-Mcgrath D.E."/>
            <person name="Sieber C.M.K."/>
            <person name="Emerson J.B."/>
            <person name="Anantharaman K."/>
            <person name="Thomas B.C."/>
            <person name="Malmstrom R."/>
            <person name="Stieglmeier M."/>
            <person name="Klingl A."/>
            <person name="Woyke T."/>
            <person name="Ryan C.M."/>
            <person name="Banfield J.F."/>
        </authorList>
    </citation>
    <scope>NUCLEOTIDE SEQUENCE [LARGE SCALE GENOMIC DNA]</scope>
</reference>
<dbReference type="InterPro" id="IPR013757">
    <property type="entry name" value="Topo_IIA_A_a_sf"/>
</dbReference>
<dbReference type="Proteomes" id="UP000230903">
    <property type="component" value="Unassembled WGS sequence"/>
</dbReference>
<dbReference type="NCBIfam" id="TIGR01445">
    <property type="entry name" value="intein_Nterm"/>
    <property type="match status" value="1"/>
</dbReference>
<keyword evidence="6" id="KW-0413">Isomerase</keyword>
<evidence type="ECO:0000313" key="11">
    <source>
        <dbReference type="EMBL" id="PIR87742.1"/>
    </source>
</evidence>
<dbReference type="GO" id="GO:0005524">
    <property type="term" value="F:ATP binding"/>
    <property type="evidence" value="ECO:0007669"/>
    <property type="project" value="InterPro"/>
</dbReference>
<dbReference type="InterPro" id="IPR030934">
    <property type="entry name" value="Intein_C"/>
</dbReference>
<dbReference type="InterPro" id="IPR035516">
    <property type="entry name" value="Gyrase/topoIV_suA_C"/>
</dbReference>
<evidence type="ECO:0000256" key="6">
    <source>
        <dbReference type="ARBA" id="ARBA00023235"/>
    </source>
</evidence>
<dbReference type="PROSITE" id="PS50817">
    <property type="entry name" value="INTEIN_N_TER"/>
    <property type="match status" value="1"/>
</dbReference>